<accession>A0A1E3PRM9</accession>
<evidence type="ECO:0000313" key="3">
    <source>
        <dbReference type="Proteomes" id="UP000095009"/>
    </source>
</evidence>
<keyword evidence="3" id="KW-1185">Reference proteome</keyword>
<name>A0A1E3PRM9_9ASCO</name>
<dbReference type="STRING" id="857566.A0A1E3PRM9"/>
<gene>
    <name evidence="2" type="ORF">NADFUDRAFT_63560</name>
</gene>
<dbReference type="Proteomes" id="UP000095009">
    <property type="component" value="Unassembled WGS sequence"/>
</dbReference>
<evidence type="ECO:0000313" key="2">
    <source>
        <dbReference type="EMBL" id="ODQ68076.1"/>
    </source>
</evidence>
<feature type="domain" description="Gamma-Tubulin ring complex non-core subunit mod21 N-terminal" evidence="1">
    <location>
        <begin position="67"/>
        <end position="156"/>
    </location>
</feature>
<dbReference type="InterPro" id="IPR059169">
    <property type="entry name" value="GCP5_N_ext"/>
</dbReference>
<dbReference type="OrthoDB" id="66546at2759"/>
<dbReference type="AlphaFoldDB" id="A0A1E3PRM9"/>
<dbReference type="InterPro" id="IPR032797">
    <property type="entry name" value="Mod21_N"/>
</dbReference>
<protein>
    <recommendedName>
        <fullName evidence="1">Gamma-Tubulin ring complex non-core subunit mod21 N-terminal domain-containing protein</fullName>
    </recommendedName>
</protein>
<organism evidence="2 3">
    <name type="scientific">Nadsonia fulvescens var. elongata DSM 6958</name>
    <dbReference type="NCBI Taxonomy" id="857566"/>
    <lineage>
        <taxon>Eukaryota</taxon>
        <taxon>Fungi</taxon>
        <taxon>Dikarya</taxon>
        <taxon>Ascomycota</taxon>
        <taxon>Saccharomycotina</taxon>
        <taxon>Dipodascomycetes</taxon>
        <taxon>Dipodascales</taxon>
        <taxon>Dipodascales incertae sedis</taxon>
        <taxon>Nadsonia</taxon>
    </lineage>
</organism>
<evidence type="ECO:0000259" key="1">
    <source>
        <dbReference type="Pfam" id="PF14609"/>
    </source>
</evidence>
<sequence>MSSHAKIKQDLLNQLVTSITHIDNITDNIRYQSLIHTCTRIAQKTHISTDRDNVLGQYNGLIEKFRVNNRDDLAERLSAFMPVVTEASCQSYSITQTLSLLEMLSDNPLLQPLPILSSNPNKSSNEVDKITWQGILDEEPLVGEHWQEIDYNDMMASSDSEDPGNEGLRVYGNISSEDGYRYSEVVVEDPENPPRGIEFYTKEYNPLEIDILKYRPCYWKDNASLSPFAFTSTRASSSAPLTVSKPSMTEFDIVRDVFFMMSGTSSYLFNQIIDKGFCKVKVRNDVSFFGSSHKDSLCLSHLTSGILFGINGSSTGFFYRFAKLGTVLGQLRQFTNQNFLQDKMKNLEYAYFFCLLDALVKQVSNDIICVETSYLNRDVEIISLLRLHIILDRIISPYIPLASLLCELADFVSLSVPSQKTFKVLVLNCLYSRTCLLHASGGLDDYRVLANLFGKLALEYIQEIFEFFYHGRKEGSTFITLLEGVQILSYHDNRPKFTCIESLVPDFLSNSHKTIMLLVDLILLYKYLSKADVDYTTKSISTLENVSKFLNSLVLSNEFSLALSHFSHLNLSASIETFFYDWFLSLYHYHSSELGNYLKRIKAHEGLNNVIGIHFHFRLVPVMNDVMALLFKSAVSKRHEREKNTTRQLIKTPPSTVNVNIVSHTSWRDKAEIHTFLKEIWNNYTDTFCRDGLGSQNLTLPFSIIPYKAQNSFNIKLEFIPSAVKYLLNQTLSVEAPEYVAPLLDLLYCGNNTIKSDNETRLDWVLLYQRTWTYLLLMRYCDTVVPYNSTSEPKAVSTLFFQLKVNSNIVLSFLNLVLLKEQRWVLNGITSIISSNFAIIDSDPRAEQKDKEEFSDLTYLFGLKSSKFGELIVTFVCICELISLNFENQGMISDSHLYALQQIIIELKEFIPEISLIL</sequence>
<reference evidence="2 3" key="1">
    <citation type="journal article" date="2016" name="Proc. Natl. Acad. Sci. U.S.A.">
        <title>Comparative genomics of biotechnologically important yeasts.</title>
        <authorList>
            <person name="Riley R."/>
            <person name="Haridas S."/>
            <person name="Wolfe K.H."/>
            <person name="Lopes M.R."/>
            <person name="Hittinger C.T."/>
            <person name="Goeker M."/>
            <person name="Salamov A.A."/>
            <person name="Wisecaver J.H."/>
            <person name="Long T.M."/>
            <person name="Calvey C.H."/>
            <person name="Aerts A.L."/>
            <person name="Barry K.W."/>
            <person name="Choi C."/>
            <person name="Clum A."/>
            <person name="Coughlan A.Y."/>
            <person name="Deshpande S."/>
            <person name="Douglass A.P."/>
            <person name="Hanson S.J."/>
            <person name="Klenk H.-P."/>
            <person name="LaButti K.M."/>
            <person name="Lapidus A."/>
            <person name="Lindquist E.A."/>
            <person name="Lipzen A.M."/>
            <person name="Meier-Kolthoff J.P."/>
            <person name="Ohm R.A."/>
            <person name="Otillar R.P."/>
            <person name="Pangilinan J.L."/>
            <person name="Peng Y."/>
            <person name="Rokas A."/>
            <person name="Rosa C.A."/>
            <person name="Scheuner C."/>
            <person name="Sibirny A.A."/>
            <person name="Slot J.C."/>
            <person name="Stielow J.B."/>
            <person name="Sun H."/>
            <person name="Kurtzman C.P."/>
            <person name="Blackwell M."/>
            <person name="Grigoriev I.V."/>
            <person name="Jeffries T.W."/>
        </authorList>
    </citation>
    <scope>NUCLEOTIDE SEQUENCE [LARGE SCALE GENOMIC DNA]</scope>
    <source>
        <strain evidence="2 3">DSM 6958</strain>
    </source>
</reference>
<dbReference type="EMBL" id="KV454406">
    <property type="protein sequence ID" value="ODQ68076.1"/>
    <property type="molecule type" value="Genomic_DNA"/>
</dbReference>
<dbReference type="Pfam" id="PF14609">
    <property type="entry name" value="GCP5-Mod21_N"/>
    <property type="match status" value="1"/>
</dbReference>
<proteinExistence type="predicted"/>
<dbReference type="CDD" id="cd22572">
    <property type="entry name" value="GCP5_NTD"/>
    <property type="match status" value="1"/>
</dbReference>